<proteinExistence type="predicted"/>
<sequence length="179" mass="20217">MVVGGLLGQKGISHHFYTTGQQWVDPICPQEAPLTLNRSRNCHYCPLKPFAAAPPATEEPPSPEKVPPHPLLVLFEEEAIDGEQGREEERKEKKKKKRRRRKKKSLDLLMPSKLSTSRECGSFQLFIPPETMSSGTVQRSRLMHNSSKTTGSNQDILEMKKYDGRPITMSIPVPKGLRE</sequence>
<evidence type="ECO:0000256" key="1">
    <source>
        <dbReference type="SAM" id="MobiDB-lite"/>
    </source>
</evidence>
<protein>
    <submittedName>
        <fullName evidence="2">Uncharacterized protein</fullName>
    </submittedName>
</protein>
<reference evidence="2" key="1">
    <citation type="submission" date="2018-02" db="EMBL/GenBank/DDBJ databases">
        <authorList>
            <person name="Cohen D.B."/>
            <person name="Kent A.D."/>
        </authorList>
    </citation>
    <scope>NUCLEOTIDE SEQUENCE</scope>
</reference>
<feature type="region of interest" description="Disordered" evidence="1">
    <location>
        <begin position="77"/>
        <end position="108"/>
    </location>
</feature>
<feature type="compositionally biased region" description="Basic residues" evidence="1">
    <location>
        <begin position="92"/>
        <end position="104"/>
    </location>
</feature>
<dbReference type="EMBL" id="OIVN01006476">
    <property type="protein sequence ID" value="SPD33860.1"/>
    <property type="molecule type" value="Genomic_DNA"/>
</dbReference>
<gene>
    <name evidence="2" type="ORF">FSB_LOCUS61742</name>
</gene>
<organism evidence="2">
    <name type="scientific">Fagus sylvatica</name>
    <name type="common">Beechnut</name>
    <dbReference type="NCBI Taxonomy" id="28930"/>
    <lineage>
        <taxon>Eukaryota</taxon>
        <taxon>Viridiplantae</taxon>
        <taxon>Streptophyta</taxon>
        <taxon>Embryophyta</taxon>
        <taxon>Tracheophyta</taxon>
        <taxon>Spermatophyta</taxon>
        <taxon>Magnoliopsida</taxon>
        <taxon>eudicotyledons</taxon>
        <taxon>Gunneridae</taxon>
        <taxon>Pentapetalae</taxon>
        <taxon>rosids</taxon>
        <taxon>fabids</taxon>
        <taxon>Fagales</taxon>
        <taxon>Fagaceae</taxon>
        <taxon>Fagus</taxon>
    </lineage>
</organism>
<accession>A0A2N9JBB4</accession>
<dbReference type="AlphaFoldDB" id="A0A2N9JBB4"/>
<name>A0A2N9JBB4_FAGSY</name>
<evidence type="ECO:0000313" key="2">
    <source>
        <dbReference type="EMBL" id="SPD33860.1"/>
    </source>
</evidence>